<dbReference type="InterPro" id="IPR051016">
    <property type="entry name" value="Diverse_Substrate_AcTransf"/>
</dbReference>
<dbReference type="PROSITE" id="PS51186">
    <property type="entry name" value="GNAT"/>
    <property type="match status" value="1"/>
</dbReference>
<proteinExistence type="inferred from homology"/>
<keyword evidence="6" id="KW-1185">Reference proteome</keyword>
<organism evidence="5 6">
    <name type="scientific">Gelidibacter gilvus</name>
    <dbReference type="NCBI Taxonomy" id="59602"/>
    <lineage>
        <taxon>Bacteria</taxon>
        <taxon>Pseudomonadati</taxon>
        <taxon>Bacteroidota</taxon>
        <taxon>Flavobacteriia</taxon>
        <taxon>Flavobacteriales</taxon>
        <taxon>Flavobacteriaceae</taxon>
        <taxon>Gelidibacter</taxon>
    </lineage>
</organism>
<evidence type="ECO:0000313" key="6">
    <source>
        <dbReference type="Proteomes" id="UP000289792"/>
    </source>
</evidence>
<dbReference type="Gene3D" id="3.40.630.30">
    <property type="match status" value="1"/>
</dbReference>
<comment type="caution">
    <text evidence="5">The sequence shown here is derived from an EMBL/GenBank/DDBJ whole genome shotgun (WGS) entry which is preliminary data.</text>
</comment>
<dbReference type="AlphaFoldDB" id="A0A4Q0XMU1"/>
<sequence>MEFKIRKAVSQDMPRVLELITELAVFEEEPDAVEISVSDLQTDGFGKQPAFSCFVAEVEGQIEGIALFYGRYSTWKGKVLHLEDLIVSKKMRGSGLGTALLDEVVLHGNQLGIKRICWEVLDWNEPAIEFYQKKGADVKRDWDVVHLNEIGIRNYIAKLEDARI</sequence>
<dbReference type="EMBL" id="SDDZ01000001">
    <property type="protein sequence ID" value="RXJ52566.1"/>
    <property type="molecule type" value="Genomic_DNA"/>
</dbReference>
<dbReference type="GO" id="GO:0008080">
    <property type="term" value="F:N-acetyltransferase activity"/>
    <property type="evidence" value="ECO:0007669"/>
    <property type="project" value="TreeGrafter"/>
</dbReference>
<keyword evidence="2 5" id="KW-0808">Transferase</keyword>
<dbReference type="PANTHER" id="PTHR10545:SF29">
    <property type="entry name" value="GH14572P-RELATED"/>
    <property type="match status" value="1"/>
</dbReference>
<evidence type="ECO:0000256" key="3">
    <source>
        <dbReference type="ARBA" id="ARBA00023315"/>
    </source>
</evidence>
<dbReference type="Pfam" id="PF00583">
    <property type="entry name" value="Acetyltransf_1"/>
    <property type="match status" value="1"/>
</dbReference>
<reference evidence="5 6" key="1">
    <citation type="submission" date="2019-01" db="EMBL/GenBank/DDBJ databases">
        <title>Genome sequence of the Antarctic species Gelidibacter gilvus ACAM 158(T).</title>
        <authorList>
            <person name="Bowman J.P."/>
        </authorList>
    </citation>
    <scope>NUCLEOTIDE SEQUENCE [LARGE SCALE GENOMIC DNA]</scope>
    <source>
        <strain evidence="5 6">IC158</strain>
    </source>
</reference>
<dbReference type="InterPro" id="IPR000182">
    <property type="entry name" value="GNAT_dom"/>
</dbReference>
<dbReference type="Proteomes" id="UP000289792">
    <property type="component" value="Unassembled WGS sequence"/>
</dbReference>
<accession>A0A4Q0XMU1</accession>
<protein>
    <submittedName>
        <fullName evidence="5">GNAT family N-acetyltransferase</fullName>
    </submittedName>
</protein>
<dbReference type="InterPro" id="IPR016181">
    <property type="entry name" value="Acyl_CoA_acyltransferase"/>
</dbReference>
<keyword evidence="3" id="KW-0012">Acyltransferase</keyword>
<gene>
    <name evidence="5" type="ORF">ESZ48_02410</name>
</gene>
<dbReference type="SUPFAM" id="SSF55729">
    <property type="entry name" value="Acyl-CoA N-acyltransferases (Nat)"/>
    <property type="match status" value="1"/>
</dbReference>
<dbReference type="RefSeq" id="WP_129015700.1">
    <property type="nucleotide sequence ID" value="NZ_SDDZ01000001.1"/>
</dbReference>
<dbReference type="PANTHER" id="PTHR10545">
    <property type="entry name" value="DIAMINE N-ACETYLTRANSFERASE"/>
    <property type="match status" value="1"/>
</dbReference>
<comment type="similarity">
    <text evidence="1">Belongs to the acetyltransferase family.</text>
</comment>
<dbReference type="OrthoDB" id="9805924at2"/>
<name>A0A4Q0XMU1_9FLAO</name>
<evidence type="ECO:0000259" key="4">
    <source>
        <dbReference type="PROSITE" id="PS51186"/>
    </source>
</evidence>
<dbReference type="CDD" id="cd04301">
    <property type="entry name" value="NAT_SF"/>
    <property type="match status" value="1"/>
</dbReference>
<evidence type="ECO:0000313" key="5">
    <source>
        <dbReference type="EMBL" id="RXJ52566.1"/>
    </source>
</evidence>
<evidence type="ECO:0000256" key="2">
    <source>
        <dbReference type="ARBA" id="ARBA00022679"/>
    </source>
</evidence>
<feature type="domain" description="N-acetyltransferase" evidence="4">
    <location>
        <begin position="3"/>
        <end position="157"/>
    </location>
</feature>
<dbReference type="FunFam" id="3.40.630.30:FF:000064">
    <property type="entry name" value="GNAT family acetyltransferase"/>
    <property type="match status" value="1"/>
</dbReference>
<evidence type="ECO:0000256" key="1">
    <source>
        <dbReference type="ARBA" id="ARBA00008694"/>
    </source>
</evidence>